<dbReference type="EMBL" id="JBJQOH010000001">
    <property type="protein sequence ID" value="KAL3702276.1"/>
    <property type="molecule type" value="Genomic_DNA"/>
</dbReference>
<evidence type="ECO:0008006" key="4">
    <source>
        <dbReference type="Google" id="ProtNLM"/>
    </source>
</evidence>
<evidence type="ECO:0000256" key="1">
    <source>
        <dbReference type="SAM" id="Phobius"/>
    </source>
</evidence>
<dbReference type="Proteomes" id="UP001633002">
    <property type="component" value="Unassembled WGS sequence"/>
</dbReference>
<keyword evidence="1" id="KW-0812">Transmembrane</keyword>
<accession>A0ABD3IFP0</accession>
<organism evidence="2 3">
    <name type="scientific">Riccia sorocarpa</name>
    <dbReference type="NCBI Taxonomy" id="122646"/>
    <lineage>
        <taxon>Eukaryota</taxon>
        <taxon>Viridiplantae</taxon>
        <taxon>Streptophyta</taxon>
        <taxon>Embryophyta</taxon>
        <taxon>Marchantiophyta</taxon>
        <taxon>Marchantiopsida</taxon>
        <taxon>Marchantiidae</taxon>
        <taxon>Marchantiales</taxon>
        <taxon>Ricciaceae</taxon>
        <taxon>Riccia</taxon>
    </lineage>
</organism>
<keyword evidence="3" id="KW-1185">Reference proteome</keyword>
<dbReference type="AlphaFoldDB" id="A0ABD3IFP0"/>
<evidence type="ECO:0000313" key="2">
    <source>
        <dbReference type="EMBL" id="KAL3702276.1"/>
    </source>
</evidence>
<comment type="caution">
    <text evidence="2">The sequence shown here is derived from an EMBL/GenBank/DDBJ whole genome shotgun (WGS) entry which is preliminary data.</text>
</comment>
<keyword evidence="1" id="KW-0472">Membrane</keyword>
<reference evidence="2 3" key="1">
    <citation type="submission" date="2024-09" db="EMBL/GenBank/DDBJ databases">
        <title>Chromosome-scale assembly of Riccia sorocarpa.</title>
        <authorList>
            <person name="Paukszto L."/>
        </authorList>
    </citation>
    <scope>NUCLEOTIDE SEQUENCE [LARGE SCALE GENOMIC DNA]</scope>
    <source>
        <strain evidence="2">LP-2024</strain>
        <tissue evidence="2">Aerial parts of the thallus</tissue>
    </source>
</reference>
<name>A0ABD3IFP0_9MARC</name>
<proteinExistence type="predicted"/>
<sequence length="232" mass="25576">MESDGEMSALLSEHRSVSNEHEVEDFRTVCTRVVYTIAALTVFLVVLSTAMYVIYFQPRAPFVEFQSIDVKEFSISPMVDRTGVPTQGILADVVVNIVFYNPSIVYGANVREVMGYLSIGRTIAHGMRDDFTVPKQWGRVIPLELHSTTNGDLLAPLYGAAPLLLGQMNEGGIVDLSLQFQLKSEYPMLFGLLRKEYETIISCDIGFVPGSSKRVPADSVGVVLSRSCVSVQ</sequence>
<feature type="transmembrane region" description="Helical" evidence="1">
    <location>
        <begin position="33"/>
        <end position="55"/>
    </location>
</feature>
<keyword evidence="1" id="KW-1133">Transmembrane helix</keyword>
<evidence type="ECO:0000313" key="3">
    <source>
        <dbReference type="Proteomes" id="UP001633002"/>
    </source>
</evidence>
<protein>
    <recommendedName>
        <fullName evidence="4">Late embryogenesis abundant protein LEA-2 subgroup domain-containing protein</fullName>
    </recommendedName>
</protein>
<gene>
    <name evidence="2" type="ORF">R1sor_020298</name>
</gene>